<evidence type="ECO:0000256" key="1">
    <source>
        <dbReference type="SAM" id="Phobius"/>
    </source>
</evidence>
<keyword evidence="1" id="KW-0472">Membrane</keyword>
<protein>
    <recommendedName>
        <fullName evidence="4">Secreted protein</fullName>
    </recommendedName>
</protein>
<evidence type="ECO:0008006" key="4">
    <source>
        <dbReference type="Google" id="ProtNLM"/>
    </source>
</evidence>
<dbReference type="EMBL" id="JBJKTR010000004">
    <property type="protein sequence ID" value="KAL3370374.1"/>
    <property type="molecule type" value="Genomic_DNA"/>
</dbReference>
<feature type="transmembrane region" description="Helical" evidence="1">
    <location>
        <begin position="45"/>
        <end position="65"/>
    </location>
</feature>
<gene>
    <name evidence="2" type="ORF">AABB24_007418</name>
</gene>
<feature type="transmembrane region" description="Helical" evidence="1">
    <location>
        <begin position="7"/>
        <end position="25"/>
    </location>
</feature>
<keyword evidence="1" id="KW-0812">Transmembrane</keyword>
<accession>A0ABD2UPF7</accession>
<sequence length="105" mass="12323">MKRPACWLIRTAVVLYEGYLLALVLSERSSDLVFCITSSNSNFFLQRFGLLIVESSLASIFNNFLEIFSSRMKRITRFSSMTMKEFWIWLFKSLKKRNYSSIGCH</sequence>
<name>A0ABD2UPF7_9SOLN</name>
<keyword evidence="3" id="KW-1185">Reference proteome</keyword>
<keyword evidence="1" id="KW-1133">Transmembrane helix</keyword>
<dbReference type="AlphaFoldDB" id="A0ABD2UPF7"/>
<evidence type="ECO:0000313" key="2">
    <source>
        <dbReference type="EMBL" id="KAL3370374.1"/>
    </source>
</evidence>
<comment type="caution">
    <text evidence="2">The sequence shown here is derived from an EMBL/GenBank/DDBJ whole genome shotgun (WGS) entry which is preliminary data.</text>
</comment>
<dbReference type="Proteomes" id="UP001627284">
    <property type="component" value="Unassembled WGS sequence"/>
</dbReference>
<organism evidence="2 3">
    <name type="scientific">Solanum stoloniferum</name>
    <dbReference type="NCBI Taxonomy" id="62892"/>
    <lineage>
        <taxon>Eukaryota</taxon>
        <taxon>Viridiplantae</taxon>
        <taxon>Streptophyta</taxon>
        <taxon>Embryophyta</taxon>
        <taxon>Tracheophyta</taxon>
        <taxon>Spermatophyta</taxon>
        <taxon>Magnoliopsida</taxon>
        <taxon>eudicotyledons</taxon>
        <taxon>Gunneridae</taxon>
        <taxon>Pentapetalae</taxon>
        <taxon>asterids</taxon>
        <taxon>lamiids</taxon>
        <taxon>Solanales</taxon>
        <taxon>Solanaceae</taxon>
        <taxon>Solanoideae</taxon>
        <taxon>Solaneae</taxon>
        <taxon>Solanum</taxon>
    </lineage>
</organism>
<evidence type="ECO:0000313" key="3">
    <source>
        <dbReference type="Proteomes" id="UP001627284"/>
    </source>
</evidence>
<reference evidence="2 3" key="1">
    <citation type="submission" date="2024-05" db="EMBL/GenBank/DDBJ databases">
        <title>De novo assembly of an allotetraploid wild potato.</title>
        <authorList>
            <person name="Hosaka A.J."/>
        </authorList>
    </citation>
    <scope>NUCLEOTIDE SEQUENCE [LARGE SCALE GENOMIC DNA]</scope>
    <source>
        <tissue evidence="2">Young leaves</tissue>
    </source>
</reference>
<proteinExistence type="predicted"/>